<accession>A0AAV6UQZ9</accession>
<dbReference type="Proteomes" id="UP000827092">
    <property type="component" value="Unassembled WGS sequence"/>
</dbReference>
<reference evidence="1 2" key="1">
    <citation type="journal article" date="2022" name="Nat. Ecol. Evol.">
        <title>A masculinizing supergene underlies an exaggerated male reproductive morph in a spider.</title>
        <authorList>
            <person name="Hendrickx F."/>
            <person name="De Corte Z."/>
            <person name="Sonet G."/>
            <person name="Van Belleghem S.M."/>
            <person name="Kostlbacher S."/>
            <person name="Vangestel C."/>
        </authorList>
    </citation>
    <scope>NUCLEOTIDE SEQUENCE [LARGE SCALE GENOMIC DNA]</scope>
    <source>
        <strain evidence="1">W744_W776</strain>
    </source>
</reference>
<name>A0AAV6UQZ9_9ARAC</name>
<protein>
    <submittedName>
        <fullName evidence="1">Uncharacterized protein</fullName>
    </submittedName>
</protein>
<evidence type="ECO:0000313" key="2">
    <source>
        <dbReference type="Proteomes" id="UP000827092"/>
    </source>
</evidence>
<dbReference type="EMBL" id="JAFNEN010000311">
    <property type="protein sequence ID" value="KAG8186148.1"/>
    <property type="molecule type" value="Genomic_DNA"/>
</dbReference>
<sequence length="82" mass="9122">MLQTSSNSKEAWVNPLSVATTRIAFPPPAKQMTQIKISAPNVSSRPCDRKETHQQIEWMLLAARTLWNTPNCANWILGSSLG</sequence>
<keyword evidence="2" id="KW-1185">Reference proteome</keyword>
<dbReference type="AlphaFoldDB" id="A0AAV6UQZ9"/>
<organism evidence="1 2">
    <name type="scientific">Oedothorax gibbosus</name>
    <dbReference type="NCBI Taxonomy" id="931172"/>
    <lineage>
        <taxon>Eukaryota</taxon>
        <taxon>Metazoa</taxon>
        <taxon>Ecdysozoa</taxon>
        <taxon>Arthropoda</taxon>
        <taxon>Chelicerata</taxon>
        <taxon>Arachnida</taxon>
        <taxon>Araneae</taxon>
        <taxon>Araneomorphae</taxon>
        <taxon>Entelegynae</taxon>
        <taxon>Araneoidea</taxon>
        <taxon>Linyphiidae</taxon>
        <taxon>Erigoninae</taxon>
        <taxon>Oedothorax</taxon>
    </lineage>
</organism>
<comment type="caution">
    <text evidence="1">The sequence shown here is derived from an EMBL/GenBank/DDBJ whole genome shotgun (WGS) entry which is preliminary data.</text>
</comment>
<gene>
    <name evidence="1" type="ORF">JTE90_022736</name>
</gene>
<evidence type="ECO:0000313" key="1">
    <source>
        <dbReference type="EMBL" id="KAG8186148.1"/>
    </source>
</evidence>
<proteinExistence type="predicted"/>